<feature type="domain" description="N-acetyltransferase" evidence="2">
    <location>
        <begin position="4"/>
        <end position="91"/>
    </location>
</feature>
<dbReference type="PROSITE" id="PS51729">
    <property type="entry name" value="GNAT_YJDJ"/>
    <property type="match status" value="1"/>
</dbReference>
<evidence type="ECO:0000256" key="1">
    <source>
        <dbReference type="SAM" id="MobiDB-lite"/>
    </source>
</evidence>
<accession>A0ABP7U3R1</accession>
<gene>
    <name evidence="3" type="ORF">GCM10022409_20010</name>
</gene>
<dbReference type="Gene3D" id="3.40.630.30">
    <property type="match status" value="1"/>
</dbReference>
<dbReference type="Proteomes" id="UP001501469">
    <property type="component" value="Unassembled WGS sequence"/>
</dbReference>
<dbReference type="RefSeq" id="WP_345053611.1">
    <property type="nucleotide sequence ID" value="NZ_BAABDK010000016.1"/>
</dbReference>
<evidence type="ECO:0000259" key="2">
    <source>
        <dbReference type="PROSITE" id="PS51729"/>
    </source>
</evidence>
<keyword evidence="4" id="KW-1185">Reference proteome</keyword>
<feature type="compositionally biased region" description="Polar residues" evidence="1">
    <location>
        <begin position="1"/>
        <end position="17"/>
    </location>
</feature>
<proteinExistence type="predicted"/>
<evidence type="ECO:0000313" key="4">
    <source>
        <dbReference type="Proteomes" id="UP001501469"/>
    </source>
</evidence>
<dbReference type="Pfam" id="PF14542">
    <property type="entry name" value="Acetyltransf_CG"/>
    <property type="match status" value="1"/>
</dbReference>
<dbReference type="InterPro" id="IPR045057">
    <property type="entry name" value="Gcn5-rel_NAT"/>
</dbReference>
<organism evidence="3 4">
    <name type="scientific">Hymenobacter glaciei</name>
    <dbReference type="NCBI Taxonomy" id="877209"/>
    <lineage>
        <taxon>Bacteria</taxon>
        <taxon>Pseudomonadati</taxon>
        <taxon>Bacteroidota</taxon>
        <taxon>Cytophagia</taxon>
        <taxon>Cytophagales</taxon>
        <taxon>Hymenobacteraceae</taxon>
        <taxon>Hymenobacter</taxon>
    </lineage>
</organism>
<dbReference type="CDD" id="cd04301">
    <property type="entry name" value="NAT_SF"/>
    <property type="match status" value="1"/>
</dbReference>
<reference evidence="4" key="1">
    <citation type="journal article" date="2019" name="Int. J. Syst. Evol. Microbiol.">
        <title>The Global Catalogue of Microorganisms (GCM) 10K type strain sequencing project: providing services to taxonomists for standard genome sequencing and annotation.</title>
        <authorList>
            <consortium name="The Broad Institute Genomics Platform"/>
            <consortium name="The Broad Institute Genome Sequencing Center for Infectious Disease"/>
            <person name="Wu L."/>
            <person name="Ma J."/>
        </authorList>
    </citation>
    <scope>NUCLEOTIDE SEQUENCE [LARGE SCALE GENOMIC DNA]</scope>
    <source>
        <strain evidence="4">JCM 17225</strain>
    </source>
</reference>
<dbReference type="SUPFAM" id="SSF55729">
    <property type="entry name" value="Acyl-CoA N-acyltransferases (Nat)"/>
    <property type="match status" value="1"/>
</dbReference>
<dbReference type="EMBL" id="BAABDK010000016">
    <property type="protein sequence ID" value="GAA4035369.1"/>
    <property type="molecule type" value="Genomic_DNA"/>
</dbReference>
<evidence type="ECO:0000313" key="3">
    <source>
        <dbReference type="EMBL" id="GAA4035369.1"/>
    </source>
</evidence>
<dbReference type="PANTHER" id="PTHR31435:SF9">
    <property type="entry name" value="PROTEIN NATD1"/>
    <property type="match status" value="1"/>
</dbReference>
<dbReference type="InterPro" id="IPR016181">
    <property type="entry name" value="Acyl_CoA_acyltransferase"/>
</dbReference>
<dbReference type="PANTHER" id="PTHR31435">
    <property type="entry name" value="PROTEIN NATD1"/>
    <property type="match status" value="1"/>
</dbReference>
<name>A0ABP7U3R1_9BACT</name>
<comment type="caution">
    <text evidence="3">The sequence shown here is derived from an EMBL/GenBank/DDBJ whole genome shotgun (WGS) entry which is preliminary data.</text>
</comment>
<sequence>MSIQHDSTNQEFTTTQDGHPAELAYTRPSDDVVDFTHTFVDEALRGRGLADELARAGLDFARKHQLKVKTSCTFMASFVKKHQAEYADILA</sequence>
<dbReference type="InterPro" id="IPR031165">
    <property type="entry name" value="GNAT_YJDJ"/>
</dbReference>
<protein>
    <submittedName>
        <fullName evidence="3">GNAT family N-acetyltransferase</fullName>
    </submittedName>
</protein>
<feature type="region of interest" description="Disordered" evidence="1">
    <location>
        <begin position="1"/>
        <end position="23"/>
    </location>
</feature>